<sequence length="458" mass="52738">MLHIRSIFLDAVILLSTIAMFFAFSIGYSVDILVTFFVLTVTYIRSVCTALKLGGTAGLYFIFLGCFFIFILGGRYFGFSNINYAHTVAGVYIIDDYLVSKSFMFYAFVLSLINASYQAFYSRLQDVKKDTLSFDQFSFDMGRVCFLLFLPGTMIKFYMEFKFISEFGYYAYYSEGVSAPFWVDVSRYLFVISFAILVSANAAWPRVKIYFILFFLFAIAFLLLGVRSSFVLYSSVIYFIYYNCYSNKAPKITTLFFAFVLMISLLLFVQFYRQGWHFELSDNNLLSYFFISQSNSFYILPFTMENLDKFTSQFSVFAPLSPESLLYRSQNMERLNELGLLGDVISYNVLGDEYFSQGMGIGGNFAAELFQSGVIVSIILCIFIGKVMSFFQLNVSNYRYLLMISIIIISNVAYMGRSSLFRNFSLFLILTVVFLIIYILRVAMKKAKEKEVSDKQVL</sequence>
<feature type="transmembrane region" description="Helical" evidence="1">
    <location>
        <begin position="98"/>
        <end position="120"/>
    </location>
</feature>
<reference evidence="2 3" key="1">
    <citation type="submission" date="2013-07" db="EMBL/GenBank/DDBJ databases">
        <title>Comparative Genomic and Metabolomic Analysis of Twelve Strains of Pseudoalteromonas luteoviolacea.</title>
        <authorList>
            <person name="Vynne N.G."/>
            <person name="Mansson M."/>
            <person name="Gram L."/>
        </authorList>
    </citation>
    <scope>NUCLEOTIDE SEQUENCE [LARGE SCALE GENOMIC DNA]</scope>
    <source>
        <strain evidence="2 3">DSM 6061</strain>
    </source>
</reference>
<feature type="transmembrane region" description="Helical" evidence="1">
    <location>
        <begin position="141"/>
        <end position="159"/>
    </location>
</feature>
<protein>
    <recommendedName>
        <fullName evidence="4">O-antigen polysaccharide polymerase Wzy</fullName>
    </recommendedName>
</protein>
<proteinExistence type="predicted"/>
<keyword evidence="1" id="KW-1133">Transmembrane helix</keyword>
<dbReference type="InterPro" id="IPR029468">
    <property type="entry name" value="O-ag_pol_Wzy"/>
</dbReference>
<evidence type="ECO:0000256" key="1">
    <source>
        <dbReference type="SAM" id="Phobius"/>
    </source>
</evidence>
<organism evidence="2 3">
    <name type="scientific">Pseudoalteromonas luteoviolacea DSM 6061</name>
    <dbReference type="NCBI Taxonomy" id="1365250"/>
    <lineage>
        <taxon>Bacteria</taxon>
        <taxon>Pseudomonadati</taxon>
        <taxon>Pseudomonadota</taxon>
        <taxon>Gammaproteobacteria</taxon>
        <taxon>Alteromonadales</taxon>
        <taxon>Pseudoalteromonadaceae</taxon>
        <taxon>Pseudoalteromonas</taxon>
    </lineage>
</organism>
<dbReference type="Proteomes" id="UP000076643">
    <property type="component" value="Unassembled WGS sequence"/>
</dbReference>
<evidence type="ECO:0008006" key="4">
    <source>
        <dbReference type="Google" id="ProtNLM"/>
    </source>
</evidence>
<feature type="transmembrane region" description="Helical" evidence="1">
    <location>
        <begin position="252"/>
        <end position="273"/>
    </location>
</feature>
<feature type="transmembrane region" description="Helical" evidence="1">
    <location>
        <begin position="7"/>
        <end position="26"/>
    </location>
</feature>
<dbReference type="Pfam" id="PF14296">
    <property type="entry name" value="O-ag_pol_Wzy"/>
    <property type="match status" value="1"/>
</dbReference>
<dbReference type="RefSeq" id="WP_063355503.1">
    <property type="nucleotide sequence ID" value="NZ_AQHB01000030.1"/>
</dbReference>
<name>A0A161ZX37_9GAMM</name>
<comment type="caution">
    <text evidence="2">The sequence shown here is derived from an EMBL/GenBank/DDBJ whole genome shotgun (WGS) entry which is preliminary data.</text>
</comment>
<accession>A0A161ZX37</accession>
<dbReference type="AlphaFoldDB" id="A0A161ZX37"/>
<feature type="transmembrane region" description="Helical" evidence="1">
    <location>
        <begin position="420"/>
        <end position="440"/>
    </location>
</feature>
<keyword evidence="1" id="KW-0812">Transmembrane</keyword>
<dbReference type="EMBL" id="AUYB01000104">
    <property type="protein sequence ID" value="KZN37375.1"/>
    <property type="molecule type" value="Genomic_DNA"/>
</dbReference>
<keyword evidence="1" id="KW-0472">Membrane</keyword>
<feature type="transmembrane region" description="Helical" evidence="1">
    <location>
        <begin position="285"/>
        <end position="304"/>
    </location>
</feature>
<feature type="transmembrane region" description="Helical" evidence="1">
    <location>
        <begin position="58"/>
        <end position="78"/>
    </location>
</feature>
<keyword evidence="3" id="KW-1185">Reference proteome</keyword>
<feature type="transmembrane region" description="Helical" evidence="1">
    <location>
        <begin position="397"/>
        <end position="414"/>
    </location>
</feature>
<feature type="transmembrane region" description="Helical" evidence="1">
    <location>
        <begin position="210"/>
        <end position="240"/>
    </location>
</feature>
<dbReference type="PATRIC" id="fig|1365250.3.peg.2977"/>
<gene>
    <name evidence="2" type="ORF">N475_16925</name>
</gene>
<feature type="transmembrane region" description="Helical" evidence="1">
    <location>
        <begin position="365"/>
        <end position="385"/>
    </location>
</feature>
<evidence type="ECO:0000313" key="2">
    <source>
        <dbReference type="EMBL" id="KZN37375.1"/>
    </source>
</evidence>
<evidence type="ECO:0000313" key="3">
    <source>
        <dbReference type="Proteomes" id="UP000076643"/>
    </source>
</evidence>
<feature type="transmembrane region" description="Helical" evidence="1">
    <location>
        <begin position="179"/>
        <end position="198"/>
    </location>
</feature>